<keyword evidence="1" id="KW-0547">Nucleotide-binding</keyword>
<accession>T1D474</accession>
<protein>
    <submittedName>
        <fullName evidence="3">tRNA adenylyltransferase</fullName>
    </submittedName>
</protein>
<dbReference type="SUPFAM" id="SSF109604">
    <property type="entry name" value="HD-domain/PDEase-like"/>
    <property type="match status" value="1"/>
</dbReference>
<dbReference type="Gene3D" id="1.10.3090.10">
    <property type="entry name" value="cca-adding enzyme, domain 2"/>
    <property type="match status" value="1"/>
</dbReference>
<keyword evidence="3" id="KW-0808">Transferase</keyword>
<reference evidence="3" key="2">
    <citation type="journal article" date="2014" name="ISME J.">
        <title>Microbial stratification in low pH oxic and suboxic macroscopic growths along an acid mine drainage.</title>
        <authorList>
            <person name="Mendez-Garcia C."/>
            <person name="Mesa V."/>
            <person name="Sprenger R.R."/>
            <person name="Richter M."/>
            <person name="Diez M.S."/>
            <person name="Solano J."/>
            <person name="Bargiela R."/>
            <person name="Golyshina O.V."/>
            <person name="Manteca A."/>
            <person name="Ramos J.L."/>
            <person name="Gallego J.R."/>
            <person name="Llorente I."/>
            <person name="Martins Dos Santos V.A."/>
            <person name="Jensen O.N."/>
            <person name="Pelaez A.I."/>
            <person name="Sanchez J."/>
            <person name="Ferrer M."/>
        </authorList>
    </citation>
    <scope>NUCLEOTIDE SEQUENCE</scope>
</reference>
<evidence type="ECO:0000256" key="1">
    <source>
        <dbReference type="ARBA" id="ARBA00022741"/>
    </source>
</evidence>
<dbReference type="Pfam" id="PF01966">
    <property type="entry name" value="HD"/>
    <property type="match status" value="1"/>
</dbReference>
<name>T1D474_9ZZZZ</name>
<dbReference type="InterPro" id="IPR050124">
    <property type="entry name" value="tRNA_CCA-adding_enzyme"/>
</dbReference>
<gene>
    <name evidence="3" type="ORF">B1B_01257</name>
</gene>
<dbReference type="GO" id="GO:0016779">
    <property type="term" value="F:nucleotidyltransferase activity"/>
    <property type="evidence" value="ECO:0007669"/>
    <property type="project" value="UniProtKB-KW"/>
</dbReference>
<dbReference type="InterPro" id="IPR003607">
    <property type="entry name" value="HD/PDEase_dom"/>
</dbReference>
<dbReference type="EMBL" id="AUZY01000880">
    <property type="protein sequence ID" value="EQD77095.1"/>
    <property type="molecule type" value="Genomic_DNA"/>
</dbReference>
<dbReference type="InterPro" id="IPR006674">
    <property type="entry name" value="HD_domain"/>
</dbReference>
<evidence type="ECO:0000313" key="3">
    <source>
        <dbReference type="EMBL" id="EQD77095.1"/>
    </source>
</evidence>
<organism evidence="3">
    <name type="scientific">mine drainage metagenome</name>
    <dbReference type="NCBI Taxonomy" id="410659"/>
    <lineage>
        <taxon>unclassified sequences</taxon>
        <taxon>metagenomes</taxon>
        <taxon>ecological metagenomes</taxon>
    </lineage>
</organism>
<reference evidence="3" key="1">
    <citation type="submission" date="2013-08" db="EMBL/GenBank/DDBJ databases">
        <authorList>
            <person name="Mendez C."/>
            <person name="Richter M."/>
            <person name="Ferrer M."/>
            <person name="Sanchez J."/>
        </authorList>
    </citation>
    <scope>NUCLEOTIDE SEQUENCE</scope>
</reference>
<dbReference type="GO" id="GO:0000166">
    <property type="term" value="F:nucleotide binding"/>
    <property type="evidence" value="ECO:0007669"/>
    <property type="project" value="UniProtKB-KW"/>
</dbReference>
<dbReference type="AlphaFoldDB" id="T1D474"/>
<evidence type="ECO:0000259" key="2">
    <source>
        <dbReference type="Pfam" id="PF01966"/>
    </source>
</evidence>
<dbReference type="PANTHER" id="PTHR47545">
    <property type="entry name" value="MULTIFUNCTIONAL CCA PROTEIN"/>
    <property type="match status" value="1"/>
</dbReference>
<proteinExistence type="predicted"/>
<feature type="domain" description="HD" evidence="2">
    <location>
        <begin position="84"/>
        <end position="153"/>
    </location>
</feature>
<keyword evidence="3" id="KW-0548">Nucleotidyltransferase</keyword>
<dbReference type="CDD" id="cd00077">
    <property type="entry name" value="HDc"/>
    <property type="match status" value="1"/>
</dbReference>
<comment type="caution">
    <text evidence="3">The sequence shown here is derived from an EMBL/GenBank/DDBJ whole genome shotgun (WGS) entry which is preliminary data.</text>
</comment>
<sequence>MNQLQMLMCCGGTTPEAAGAFRKGLNACTDPDAFLSFLWETGDLVRILPEYRQADQLIQSPTFHPEGSVWNHIREVVARVDPAYRMSALLHDIGKPATAKRIQDNLDGAYQFPKHAAAGADLIRNQVAARLGLDEWEANEAATVARLHMVPLRSDRTPERIRKFQEAAGPHLAALHAVCKADVGKLWGFYEEPFFGPLAGTLP</sequence>